<dbReference type="Proteomes" id="UP000297025">
    <property type="component" value="Chromosome"/>
</dbReference>
<protein>
    <submittedName>
        <fullName evidence="2">DUF1801 domain-containing protein</fullName>
    </submittedName>
</protein>
<evidence type="ECO:0000313" key="3">
    <source>
        <dbReference type="Proteomes" id="UP000297025"/>
    </source>
</evidence>
<accession>A0A4P7UEX9</accession>
<dbReference type="EMBL" id="CP038462">
    <property type="protein sequence ID" value="QCC78484.1"/>
    <property type="molecule type" value="Genomic_DNA"/>
</dbReference>
<dbReference type="InterPro" id="IPR014922">
    <property type="entry name" value="YdhG-like"/>
</dbReference>
<organism evidence="2 3">
    <name type="scientific">Nocardioides daphniae</name>
    <dbReference type="NCBI Taxonomy" id="402297"/>
    <lineage>
        <taxon>Bacteria</taxon>
        <taxon>Bacillati</taxon>
        <taxon>Actinomycetota</taxon>
        <taxon>Actinomycetes</taxon>
        <taxon>Propionibacteriales</taxon>
        <taxon>Nocardioidaceae</taxon>
        <taxon>Nocardioides</taxon>
    </lineage>
</organism>
<proteinExistence type="predicted"/>
<gene>
    <name evidence="2" type="ORF">E2C04_17070</name>
</gene>
<sequence length="137" mass="14959">MSDRKTRPGPESPDAVLDAVADPRRAADARQVLALMREVTGVEPTVWAGSMIGFGRQPYTTADGVTRDYFAIGLAARKAALTLYGLTFYGSNADLLERLGPHTTGKGCLYLKRLDGVDLDVLRELVELGWRTNHVPE</sequence>
<dbReference type="OrthoDB" id="5951444at2"/>
<evidence type="ECO:0000313" key="2">
    <source>
        <dbReference type="EMBL" id="QCC78484.1"/>
    </source>
</evidence>
<dbReference type="AlphaFoldDB" id="A0A4P7UEX9"/>
<dbReference type="RefSeq" id="WP_135833521.1">
    <property type="nucleotide sequence ID" value="NZ_BMCK01000001.1"/>
</dbReference>
<feature type="domain" description="YdhG-like" evidence="1">
    <location>
        <begin position="26"/>
        <end position="127"/>
    </location>
</feature>
<reference evidence="2 3" key="1">
    <citation type="journal article" date="2008" name="Int. J. Syst. Evol. Microbiol.">
        <title>Nocardioides daphniae sp. nov., isolated from Daphnia cucullata (Crustacea: Cladocera).</title>
        <authorList>
            <person name="Toth E.M."/>
            <person name="Keki Z."/>
            <person name="Homonnay Z.G."/>
            <person name="Borsodi A.K."/>
            <person name="Marialigeti K."/>
            <person name="Schumann P."/>
        </authorList>
    </citation>
    <scope>NUCLEOTIDE SEQUENCE [LARGE SCALE GENOMIC DNA]</scope>
    <source>
        <strain evidence="2 3">JCM 16608</strain>
    </source>
</reference>
<dbReference type="KEGG" id="ndp:E2C04_17070"/>
<name>A0A4P7UEX9_9ACTN</name>
<dbReference type="Pfam" id="PF08818">
    <property type="entry name" value="DUF1801"/>
    <property type="match status" value="1"/>
</dbReference>
<evidence type="ECO:0000259" key="1">
    <source>
        <dbReference type="Pfam" id="PF08818"/>
    </source>
</evidence>